<sequence>MEILDMSDDNQAGKDSMSEISSSEELILVQKNAISAQTLLGSSNILEAGVLNGAVRNGNAAGTTCLQTSLEKQDEVSSENSREIDLNSSEEQAPSFAHVSDSDKDIVLDSLGDDHEGTASSVTDGVILSPEPSAAYETNGALLREHDALPNDSHDGAADSAVGKADIYVETNGVLQTSQTSLQEHGASPGSVSSDDVQIVDGQLTSAISANQMDGFNSGAKSTEIEITAKTVEPSELDRLHDKLEQSLLDGSHDEQENSEGFVSHPALDTKVLHMEDKHSVFQVDSEFKKSTSGITKEEVEISDASHEQETSSTTTISRGTAKAQQKKEDNLFWLVLRAFVIAVSKLWTTK</sequence>
<accession>A0A0A9F6H8</accession>
<evidence type="ECO:0000313" key="2">
    <source>
        <dbReference type="EMBL" id="JAE03888.1"/>
    </source>
</evidence>
<protein>
    <submittedName>
        <fullName evidence="2">Uncharacterized protein</fullName>
    </submittedName>
</protein>
<feature type="compositionally biased region" description="Basic and acidic residues" evidence="1">
    <location>
        <begin position="71"/>
        <end position="85"/>
    </location>
</feature>
<proteinExistence type="predicted"/>
<feature type="region of interest" description="Disordered" evidence="1">
    <location>
        <begin position="298"/>
        <end position="322"/>
    </location>
</feature>
<evidence type="ECO:0000256" key="1">
    <source>
        <dbReference type="SAM" id="MobiDB-lite"/>
    </source>
</evidence>
<dbReference type="AlphaFoldDB" id="A0A0A9F6H8"/>
<reference evidence="2" key="2">
    <citation type="journal article" date="2015" name="Data Brief">
        <title>Shoot transcriptome of the giant reed, Arundo donax.</title>
        <authorList>
            <person name="Barrero R.A."/>
            <person name="Guerrero F.D."/>
            <person name="Moolhuijzen P."/>
            <person name="Goolsby J.A."/>
            <person name="Tidwell J."/>
            <person name="Bellgard S.E."/>
            <person name="Bellgard M.I."/>
        </authorList>
    </citation>
    <scope>NUCLEOTIDE SEQUENCE</scope>
    <source>
        <tissue evidence="2">Shoot tissue taken approximately 20 cm above the soil surface</tissue>
    </source>
</reference>
<reference evidence="2" key="1">
    <citation type="submission" date="2014-09" db="EMBL/GenBank/DDBJ databases">
        <authorList>
            <person name="Magalhaes I.L.F."/>
            <person name="Oliveira U."/>
            <person name="Santos F.R."/>
            <person name="Vidigal T.H.D.A."/>
            <person name="Brescovit A.D."/>
            <person name="Santos A.J."/>
        </authorList>
    </citation>
    <scope>NUCLEOTIDE SEQUENCE</scope>
    <source>
        <tissue evidence="2">Shoot tissue taken approximately 20 cm above the soil surface</tissue>
    </source>
</reference>
<name>A0A0A9F6H8_ARUDO</name>
<organism evidence="2">
    <name type="scientific">Arundo donax</name>
    <name type="common">Giant reed</name>
    <name type="synonym">Donax arundinaceus</name>
    <dbReference type="NCBI Taxonomy" id="35708"/>
    <lineage>
        <taxon>Eukaryota</taxon>
        <taxon>Viridiplantae</taxon>
        <taxon>Streptophyta</taxon>
        <taxon>Embryophyta</taxon>
        <taxon>Tracheophyta</taxon>
        <taxon>Spermatophyta</taxon>
        <taxon>Magnoliopsida</taxon>
        <taxon>Liliopsida</taxon>
        <taxon>Poales</taxon>
        <taxon>Poaceae</taxon>
        <taxon>PACMAD clade</taxon>
        <taxon>Arundinoideae</taxon>
        <taxon>Arundineae</taxon>
        <taxon>Arundo</taxon>
    </lineage>
</organism>
<dbReference type="EMBL" id="GBRH01194008">
    <property type="protein sequence ID" value="JAE03888.1"/>
    <property type="molecule type" value="Transcribed_RNA"/>
</dbReference>
<feature type="compositionally biased region" description="Basic and acidic residues" evidence="1">
    <location>
        <begin position="298"/>
        <end position="310"/>
    </location>
</feature>
<feature type="region of interest" description="Disordered" evidence="1">
    <location>
        <begin position="69"/>
        <end position="99"/>
    </location>
</feature>